<protein>
    <submittedName>
        <fullName evidence="2">Integral membrane protein</fullName>
    </submittedName>
</protein>
<keyword evidence="1" id="KW-1133">Transmembrane helix</keyword>
<name>A0A1L7RBL8_9ACTO</name>
<organism evidence="2">
    <name type="scientific">Actinomyces succiniciruminis</name>
    <dbReference type="NCBI Taxonomy" id="1522002"/>
    <lineage>
        <taxon>Bacteria</taxon>
        <taxon>Bacillati</taxon>
        <taxon>Actinomycetota</taxon>
        <taxon>Actinomycetes</taxon>
        <taxon>Actinomycetales</taxon>
        <taxon>Actinomycetaceae</taxon>
        <taxon>Actinomyces</taxon>
    </lineage>
</organism>
<keyword evidence="1" id="KW-0812">Transmembrane</keyword>
<reference evidence="2" key="1">
    <citation type="submission" date="2014-07" db="EMBL/GenBank/DDBJ databases">
        <authorList>
            <person name="Zhang J.E."/>
            <person name="Yang H."/>
            <person name="Guo J."/>
            <person name="Deng Z."/>
            <person name="Luo H."/>
            <person name="Luo M."/>
            <person name="Zhao B."/>
        </authorList>
    </citation>
    <scope>NUCLEOTIDE SEQUENCE</scope>
    <source>
        <strain evidence="2">AM4</strain>
    </source>
</reference>
<feature type="transmembrane region" description="Helical" evidence="1">
    <location>
        <begin position="20"/>
        <end position="43"/>
    </location>
</feature>
<evidence type="ECO:0000256" key="1">
    <source>
        <dbReference type="SAM" id="Phobius"/>
    </source>
</evidence>
<gene>
    <name evidence="2" type="ORF">AAM4_1455</name>
</gene>
<accession>A0A1L7RBL8</accession>
<dbReference type="InterPro" id="IPR049978">
    <property type="entry name" value="SCO6880-like"/>
</dbReference>
<evidence type="ECO:0000313" key="2">
    <source>
        <dbReference type="EMBL" id="CED91287.1"/>
    </source>
</evidence>
<dbReference type="RefSeq" id="WP_210580106.1">
    <property type="nucleotide sequence ID" value="NZ_LK995499.1"/>
</dbReference>
<sequence>MSSAAVSRGEIFPRRSSRGVVLGLSGPALVCVLGGAVIAVFSMPIAGGLRGLVVTAPVWALLLVLGLVPMGAGGKLVDWMPVGVSYVYRRVSGQHQWRRPVWRTRPAGTLALAGSRARLRLFLDERDSTAFIHDPHKHTLTATCKVTHGQFMMSDADKQDEMAAGYADLLASLGQADGVCRIQVQQRSMADGGVGVQSHWDQWEDKAPQASTVRRNYEALLRRSTTATEQHESSITITLDLDAVSGAVKSYGGGLRGGAAVLRQRMRLLEDHLPAAGLTSRGWITPSELAVVIRTAYDPGLAVRLQRHPEEAGDLPDAGAMAVDDGWASMHTDTGWHQVLQVGRWPRLKVVPGFLHPLVLVPGVKLSMSLIYRPIETSKAVKDAQHDDAREAEAREDRRKIGRRDTIIHRRERAQAERHLADLDDGHSDMDHVALIAVSAPDREALDRAVEDVRSAIRRAKCTPRTLYAQQDELFDAAALPLGLGMR</sequence>
<keyword evidence="1" id="KW-0472">Membrane</keyword>
<feature type="transmembrane region" description="Helical" evidence="1">
    <location>
        <begin position="49"/>
        <end position="70"/>
    </location>
</feature>
<dbReference type="EMBL" id="LK995499">
    <property type="protein sequence ID" value="CED91287.1"/>
    <property type="molecule type" value="Genomic_DNA"/>
</dbReference>
<dbReference type="AlphaFoldDB" id="A0A1L7RBL8"/>
<proteinExistence type="predicted"/>
<dbReference type="NCBIfam" id="NF042935">
    <property type="entry name" value="SCO6880_fam"/>
    <property type="match status" value="1"/>
</dbReference>